<evidence type="ECO:0000256" key="5">
    <source>
        <dbReference type="SAM" id="Phobius"/>
    </source>
</evidence>
<dbReference type="InterPro" id="IPR052165">
    <property type="entry name" value="Membrane_assoc_protease"/>
</dbReference>
<dbReference type="PANTHER" id="PTHR33507:SF4">
    <property type="entry name" value="NODULATION COMPETITIVENESS PROTEIN NFED"/>
    <property type="match status" value="1"/>
</dbReference>
<reference evidence="9" key="1">
    <citation type="journal article" date="2020" name="mSystems">
        <title>Genome- and Community-Level Interaction Insights into Carbon Utilization and Element Cycling Functions of Hydrothermarchaeota in Hydrothermal Sediment.</title>
        <authorList>
            <person name="Zhou Z."/>
            <person name="Liu Y."/>
            <person name="Xu W."/>
            <person name="Pan J."/>
            <person name="Luo Z.H."/>
            <person name="Li M."/>
        </authorList>
    </citation>
    <scope>NUCLEOTIDE SEQUENCE [LARGE SCALE GENOMIC DNA]</scope>
    <source>
        <strain evidence="9">SpSt-210</strain>
    </source>
</reference>
<dbReference type="InterPro" id="IPR012340">
    <property type="entry name" value="NA-bd_OB-fold"/>
</dbReference>
<feature type="domain" description="NfeD-like C-terminal" evidence="6">
    <location>
        <begin position="389"/>
        <end position="444"/>
    </location>
</feature>
<dbReference type="CDD" id="cd07020">
    <property type="entry name" value="Clp_protease_NfeD_1"/>
    <property type="match status" value="1"/>
</dbReference>
<feature type="transmembrane region" description="Helical" evidence="5">
    <location>
        <begin position="278"/>
        <end position="296"/>
    </location>
</feature>
<evidence type="ECO:0000259" key="8">
    <source>
        <dbReference type="Pfam" id="PF25145"/>
    </source>
</evidence>
<keyword evidence="2 5" id="KW-0812">Transmembrane</keyword>
<feature type="transmembrane region" description="Helical" evidence="5">
    <location>
        <begin position="326"/>
        <end position="344"/>
    </location>
</feature>
<evidence type="ECO:0000259" key="7">
    <source>
        <dbReference type="Pfam" id="PF24961"/>
    </source>
</evidence>
<protein>
    <submittedName>
        <fullName evidence="9">Nodulation protein NfeD</fullName>
    </submittedName>
</protein>
<dbReference type="Gene3D" id="2.40.50.140">
    <property type="entry name" value="Nucleic acid-binding proteins"/>
    <property type="match status" value="1"/>
</dbReference>
<dbReference type="SUPFAM" id="SSF141322">
    <property type="entry name" value="NfeD domain-like"/>
    <property type="match status" value="1"/>
</dbReference>
<comment type="subcellular location">
    <subcellularLocation>
        <location evidence="1">Membrane</location>
        <topology evidence="1">Multi-pass membrane protein</topology>
    </subcellularLocation>
</comment>
<dbReference type="EMBL" id="DSIY01000258">
    <property type="protein sequence ID" value="HEG91948.1"/>
    <property type="molecule type" value="Genomic_DNA"/>
</dbReference>
<dbReference type="AlphaFoldDB" id="A0A831TCD5"/>
<evidence type="ECO:0000256" key="2">
    <source>
        <dbReference type="ARBA" id="ARBA00022692"/>
    </source>
</evidence>
<keyword evidence="3 5" id="KW-1133">Transmembrane helix</keyword>
<dbReference type="PANTHER" id="PTHR33507">
    <property type="entry name" value="INNER MEMBRANE PROTEIN YBBJ"/>
    <property type="match status" value="1"/>
</dbReference>
<dbReference type="Pfam" id="PF24961">
    <property type="entry name" value="NfeD_membrane"/>
    <property type="match status" value="1"/>
</dbReference>
<feature type="transmembrane region" description="Helical" evidence="5">
    <location>
        <begin position="356"/>
        <end position="377"/>
    </location>
</feature>
<dbReference type="InterPro" id="IPR056739">
    <property type="entry name" value="NfeD_membrane"/>
</dbReference>
<feature type="domain" description="NfeD1b N-terminal" evidence="8">
    <location>
        <begin position="40"/>
        <end position="191"/>
    </location>
</feature>
<evidence type="ECO:0000313" key="9">
    <source>
        <dbReference type="EMBL" id="HEG91948.1"/>
    </source>
</evidence>
<proteinExistence type="predicted"/>
<dbReference type="InterPro" id="IPR029045">
    <property type="entry name" value="ClpP/crotonase-like_dom_sf"/>
</dbReference>
<accession>A0A831TCD5</accession>
<dbReference type="FunFam" id="2.40.50.140:FF:000336">
    <property type="entry name" value="Membrane-bound serine protease"/>
    <property type="match status" value="1"/>
</dbReference>
<dbReference type="Gene3D" id="3.90.226.10">
    <property type="entry name" value="2-enoyl-CoA Hydratase, Chain A, domain 1"/>
    <property type="match status" value="1"/>
</dbReference>
<dbReference type="InterPro" id="IPR056738">
    <property type="entry name" value="NfeD1b_N"/>
</dbReference>
<evidence type="ECO:0000256" key="1">
    <source>
        <dbReference type="ARBA" id="ARBA00004141"/>
    </source>
</evidence>
<dbReference type="GO" id="GO:0016020">
    <property type="term" value="C:membrane"/>
    <property type="evidence" value="ECO:0007669"/>
    <property type="project" value="UniProtKB-SubCell"/>
</dbReference>
<evidence type="ECO:0000256" key="4">
    <source>
        <dbReference type="ARBA" id="ARBA00023136"/>
    </source>
</evidence>
<dbReference type="Pfam" id="PF25145">
    <property type="entry name" value="NfeD1b_N"/>
    <property type="match status" value="1"/>
</dbReference>
<dbReference type="SUPFAM" id="SSF52096">
    <property type="entry name" value="ClpP/crotonase"/>
    <property type="match status" value="1"/>
</dbReference>
<name>A0A831TCD5_9BACT</name>
<feature type="transmembrane region" description="Helical" evidence="5">
    <location>
        <begin position="302"/>
        <end position="321"/>
    </location>
</feature>
<dbReference type="FunFam" id="3.90.226.10:FF:000089">
    <property type="entry name" value="Membrane-bound serine protease"/>
    <property type="match status" value="1"/>
</dbReference>
<sequence>MNRRTATAATPLRRALAIFLVMSGLAWLLAGTALGSTPRVRLIEVDGAITPVMANYVHRGIREAERAGDQAVVIRLNTPGGLSSAMDDIIQDILASEVPVIVYVAPSGARAASAGVYITYAAHVAAMAPATNIGSASPVLLGQDGQPAQTDETMQQKVVNDAVAKIRGLAELRGRNADWAEQAVREAVNITADQALQLGVIDVVAPSLDALLDTVDGRPVTTMAGEVTLQTRDAEIVPVDMNLVEQFFQILSDPNVAYILLSLGLLGIFLELANPGAVLPGVVGGIFLLLGLFALGNLDVNWAGVLLMAFGFILFIADLYLPTHGVLTVGGIISFALGSFLLMQSPISPVFQISRAVILTVTALVAISFLAVITLVARAHARRPVTGKEGLIGTVGVVRRALEPEGMVFVEGELWRARSNAGRIPEGQLVRVVGLEGLRLTVAPVAPEEVEAVAGEAQPGERVLRPLASVTRHGNPAQ</sequence>
<keyword evidence="4 5" id="KW-0472">Membrane</keyword>
<comment type="caution">
    <text evidence="9">The sequence shown here is derived from an EMBL/GenBank/DDBJ whole genome shotgun (WGS) entry which is preliminary data.</text>
</comment>
<evidence type="ECO:0000259" key="6">
    <source>
        <dbReference type="Pfam" id="PF01957"/>
    </source>
</evidence>
<gene>
    <name evidence="9" type="ORF">ENP34_11010</name>
</gene>
<organism evidence="9">
    <name type="scientific">Thermorudis peleae</name>
    <dbReference type="NCBI Taxonomy" id="1382356"/>
    <lineage>
        <taxon>Bacteria</taxon>
        <taxon>Pseudomonadati</taxon>
        <taxon>Thermomicrobiota</taxon>
        <taxon>Thermomicrobia</taxon>
        <taxon>Thermomicrobia incertae sedis</taxon>
        <taxon>Thermorudis</taxon>
    </lineage>
</organism>
<evidence type="ECO:0000256" key="3">
    <source>
        <dbReference type="ARBA" id="ARBA00022989"/>
    </source>
</evidence>
<dbReference type="Pfam" id="PF01957">
    <property type="entry name" value="NfeD"/>
    <property type="match status" value="1"/>
</dbReference>
<dbReference type="InterPro" id="IPR002810">
    <property type="entry name" value="NfeD-like_C"/>
</dbReference>
<feature type="domain" description="NfeD integral membrane" evidence="7">
    <location>
        <begin position="255"/>
        <end position="373"/>
    </location>
</feature>